<keyword evidence="2" id="KW-0813">Transport</keyword>
<dbReference type="Gene3D" id="3.40.50.300">
    <property type="entry name" value="P-loop containing nucleotide triphosphate hydrolases"/>
    <property type="match status" value="1"/>
</dbReference>
<dbReference type="GO" id="GO:0005886">
    <property type="term" value="C:plasma membrane"/>
    <property type="evidence" value="ECO:0007669"/>
    <property type="project" value="UniProtKB-SubCell"/>
</dbReference>
<organism evidence="8 9">
    <name type="scientific">Rothia nasimurium</name>
    <dbReference type="NCBI Taxonomy" id="85336"/>
    <lineage>
        <taxon>Bacteria</taxon>
        <taxon>Bacillati</taxon>
        <taxon>Actinomycetota</taxon>
        <taxon>Actinomycetes</taxon>
        <taxon>Micrococcales</taxon>
        <taxon>Micrococcaceae</taxon>
        <taxon>Rothia</taxon>
    </lineage>
</organism>
<name>A0A1Y1RNA9_9MICC</name>
<comment type="caution">
    <text evidence="8">The sequence shown here is derived from an EMBL/GenBank/DDBJ whole genome shotgun (WGS) entry which is preliminary data.</text>
</comment>
<evidence type="ECO:0000259" key="7">
    <source>
        <dbReference type="PROSITE" id="PS50893"/>
    </source>
</evidence>
<evidence type="ECO:0000313" key="8">
    <source>
        <dbReference type="EMBL" id="ORC16073.1"/>
    </source>
</evidence>
<keyword evidence="9" id="KW-1185">Reference proteome</keyword>
<keyword evidence="3" id="KW-1003">Cell membrane</keyword>
<dbReference type="PANTHER" id="PTHR43166:SF35">
    <property type="entry name" value="L-CYSTINE IMPORT ATP-BINDING PROTEIN TCYN"/>
    <property type="match status" value="1"/>
</dbReference>
<keyword evidence="6" id="KW-0472">Membrane</keyword>
<dbReference type="GO" id="GO:0015424">
    <property type="term" value="F:ABC-type amino acid transporter activity"/>
    <property type="evidence" value="ECO:0007669"/>
    <property type="project" value="InterPro"/>
</dbReference>
<dbReference type="PANTHER" id="PTHR43166">
    <property type="entry name" value="AMINO ACID IMPORT ATP-BINDING PROTEIN"/>
    <property type="match status" value="1"/>
</dbReference>
<reference evidence="8 9" key="1">
    <citation type="submission" date="2016-05" db="EMBL/GenBank/DDBJ databases">
        <title>Draft genome sequence of a porcine commensal Rothia nasimurium.</title>
        <authorList>
            <person name="Gaiser R.A."/>
            <person name="Van Baarlen P."/>
            <person name="Wells J.M."/>
        </authorList>
    </citation>
    <scope>NUCLEOTIDE SEQUENCE [LARGE SCALE GENOMIC DNA]</scope>
    <source>
        <strain evidence="8 9">PT-32</strain>
    </source>
</reference>
<evidence type="ECO:0000256" key="5">
    <source>
        <dbReference type="ARBA" id="ARBA00022840"/>
    </source>
</evidence>
<dbReference type="InterPro" id="IPR030679">
    <property type="entry name" value="ABC_ATPase_HisP-typ"/>
</dbReference>
<protein>
    <submittedName>
        <fullName evidence="8">Arginine ABC transporter ATP-binding protein ArtP</fullName>
    </submittedName>
</protein>
<dbReference type="SUPFAM" id="SSF52540">
    <property type="entry name" value="P-loop containing nucleoside triphosphate hydrolases"/>
    <property type="match status" value="1"/>
</dbReference>
<dbReference type="InterPro" id="IPR027417">
    <property type="entry name" value="P-loop_NTPase"/>
</dbReference>
<dbReference type="AlphaFoldDB" id="A0A1Y1RNA9"/>
<evidence type="ECO:0000256" key="4">
    <source>
        <dbReference type="ARBA" id="ARBA00022741"/>
    </source>
</evidence>
<keyword evidence="5 8" id="KW-0067">ATP-binding</keyword>
<keyword evidence="4" id="KW-0547">Nucleotide-binding</keyword>
<dbReference type="InterPro" id="IPR003593">
    <property type="entry name" value="AAA+_ATPase"/>
</dbReference>
<evidence type="ECO:0000256" key="3">
    <source>
        <dbReference type="ARBA" id="ARBA00022475"/>
    </source>
</evidence>
<evidence type="ECO:0000313" key="9">
    <source>
        <dbReference type="Proteomes" id="UP000192359"/>
    </source>
</evidence>
<dbReference type="Proteomes" id="UP000192359">
    <property type="component" value="Unassembled WGS sequence"/>
</dbReference>
<evidence type="ECO:0000256" key="6">
    <source>
        <dbReference type="ARBA" id="ARBA00023136"/>
    </source>
</evidence>
<dbReference type="PROSITE" id="PS00211">
    <property type="entry name" value="ABC_TRANSPORTER_1"/>
    <property type="match status" value="1"/>
</dbReference>
<dbReference type="InterPro" id="IPR003439">
    <property type="entry name" value="ABC_transporter-like_ATP-bd"/>
</dbReference>
<evidence type="ECO:0000256" key="1">
    <source>
        <dbReference type="ARBA" id="ARBA00004202"/>
    </source>
</evidence>
<dbReference type="RefSeq" id="WP_083092652.1">
    <property type="nucleotide sequence ID" value="NZ_LXWF01000041.1"/>
</dbReference>
<dbReference type="SMART" id="SM00382">
    <property type="entry name" value="AAA"/>
    <property type="match status" value="1"/>
</dbReference>
<accession>A0A1Y1RNA9</accession>
<dbReference type="InterPro" id="IPR017871">
    <property type="entry name" value="ABC_transporter-like_CS"/>
</dbReference>
<feature type="domain" description="ABC transporter" evidence="7">
    <location>
        <begin position="2"/>
        <end position="240"/>
    </location>
</feature>
<dbReference type="PROSITE" id="PS50893">
    <property type="entry name" value="ABC_TRANSPORTER_2"/>
    <property type="match status" value="1"/>
</dbReference>
<dbReference type="OrthoDB" id="3190580at2"/>
<dbReference type="GO" id="GO:0016887">
    <property type="term" value="F:ATP hydrolysis activity"/>
    <property type="evidence" value="ECO:0007669"/>
    <property type="project" value="InterPro"/>
</dbReference>
<dbReference type="GO" id="GO:0005524">
    <property type="term" value="F:ATP binding"/>
    <property type="evidence" value="ECO:0007669"/>
    <property type="project" value="UniProtKB-KW"/>
</dbReference>
<sequence length="250" mass="27544">MLSLQNLTKSFGENTILRDVSLELESGETTVILGPSGSGKSTLLRCLNLLETPESGVLTIEGDSVDFTTGLTDEQVRTIRKHSAMVFQNFNLFPHYTAEQNVALAPVLGGKMGKDAAAQLARELLEKVGLGYKAEAYPDNLSGGQQQRVAIARALAVAPDYLLFDEPTSALDPELEAEVIRVLIDLAREKRSLVVVTHNMAFARRVADRIVFLDGGKVLYNGAPEAFFASDNERIQRFLQIFEMTDYHRI</sequence>
<dbReference type="PIRSF" id="PIRSF039085">
    <property type="entry name" value="ABC_ATPase_HisP"/>
    <property type="match status" value="1"/>
</dbReference>
<evidence type="ECO:0000256" key="2">
    <source>
        <dbReference type="ARBA" id="ARBA00022448"/>
    </source>
</evidence>
<dbReference type="InterPro" id="IPR050086">
    <property type="entry name" value="MetN_ABC_transporter-like"/>
</dbReference>
<gene>
    <name evidence="8" type="ORF">A7979_05560</name>
</gene>
<dbReference type="Pfam" id="PF00005">
    <property type="entry name" value="ABC_tran"/>
    <property type="match status" value="1"/>
</dbReference>
<comment type="subcellular location">
    <subcellularLocation>
        <location evidence="1">Cell membrane</location>
        <topology evidence="1">Peripheral membrane protein</topology>
    </subcellularLocation>
</comment>
<dbReference type="EMBL" id="LXWF01000041">
    <property type="protein sequence ID" value="ORC16073.1"/>
    <property type="molecule type" value="Genomic_DNA"/>
</dbReference>
<proteinExistence type="predicted"/>